<proteinExistence type="predicted"/>
<evidence type="ECO:0000313" key="2">
    <source>
        <dbReference type="Proteomes" id="UP000295215"/>
    </source>
</evidence>
<reference evidence="1 2" key="1">
    <citation type="submission" date="2019-03" db="EMBL/GenBank/DDBJ databases">
        <title>Genomic Encyclopedia of Archaeal and Bacterial Type Strains, Phase II (KMG-II): from individual species to whole genera.</title>
        <authorList>
            <person name="Goeker M."/>
        </authorList>
    </citation>
    <scope>NUCLEOTIDE SEQUENCE [LARGE SCALE GENOMIC DNA]</scope>
    <source>
        <strain evidence="1 2">DSM 28213</strain>
    </source>
</reference>
<evidence type="ECO:0000313" key="1">
    <source>
        <dbReference type="EMBL" id="TDS58858.1"/>
    </source>
</evidence>
<dbReference type="PROSITE" id="PS51257">
    <property type="entry name" value="PROKAR_LIPOPROTEIN"/>
    <property type="match status" value="1"/>
</dbReference>
<dbReference type="Gene3D" id="3.40.1000.10">
    <property type="entry name" value="Mog1/PsbP, alpha/beta/alpha sandwich"/>
    <property type="match status" value="1"/>
</dbReference>
<dbReference type="Proteomes" id="UP000295215">
    <property type="component" value="Unassembled WGS sequence"/>
</dbReference>
<dbReference type="OrthoDB" id="1445763at2"/>
<dbReference type="AlphaFoldDB" id="A0A4R7F4Y3"/>
<comment type="caution">
    <text evidence="1">The sequence shown here is derived from an EMBL/GenBank/DDBJ whole genome shotgun (WGS) entry which is preliminary data.</text>
</comment>
<organism evidence="1 2">
    <name type="scientific">Myroides indicus</name>
    <dbReference type="NCBI Taxonomy" id="1323422"/>
    <lineage>
        <taxon>Bacteria</taxon>
        <taxon>Pseudomonadati</taxon>
        <taxon>Bacteroidota</taxon>
        <taxon>Flavobacteriia</taxon>
        <taxon>Flavobacteriales</taxon>
        <taxon>Flavobacteriaceae</taxon>
        <taxon>Myroides</taxon>
    </lineage>
</organism>
<sequence length="166" mass="19138">MKTNFFSVCLILFLTVSCNQKVQPPQTVDVKDLYSIEIPGNLAKMEDLYEGADLQYGNTFLQTYLVVKDDPKETNMDFNTYVAKAKATYEKRPEYEVLKEDNVKINGLNGKLFELKMNQGKAVMFMIQTIIEGKKANYQIISWTTEKNKDWQGTEMMNAISTFKEI</sequence>
<accession>A0A4R7F4Y3</accession>
<gene>
    <name evidence="1" type="ORF">C8P70_11140</name>
</gene>
<keyword evidence="2" id="KW-1185">Reference proteome</keyword>
<protein>
    <submittedName>
        <fullName evidence="1">Uncharacterized protein</fullName>
    </submittedName>
</protein>
<dbReference type="RefSeq" id="WP_133712456.1">
    <property type="nucleotide sequence ID" value="NZ_SOAG01000011.1"/>
</dbReference>
<name>A0A4R7F4Y3_9FLAO</name>
<dbReference type="EMBL" id="SOAG01000011">
    <property type="protein sequence ID" value="TDS58858.1"/>
    <property type="molecule type" value="Genomic_DNA"/>
</dbReference>